<comment type="caution">
    <text evidence="1">The sequence shown here is derived from an EMBL/GenBank/DDBJ whole genome shotgun (WGS) entry which is preliminary data.</text>
</comment>
<dbReference type="EMBL" id="JAIWYP010000001">
    <property type="protein sequence ID" value="KAH3876208.1"/>
    <property type="molecule type" value="Genomic_DNA"/>
</dbReference>
<evidence type="ECO:0000313" key="1">
    <source>
        <dbReference type="EMBL" id="KAH3876208.1"/>
    </source>
</evidence>
<reference evidence="1" key="1">
    <citation type="journal article" date="2019" name="bioRxiv">
        <title>The Genome of the Zebra Mussel, Dreissena polymorpha: A Resource for Invasive Species Research.</title>
        <authorList>
            <person name="McCartney M.A."/>
            <person name="Auch B."/>
            <person name="Kono T."/>
            <person name="Mallez S."/>
            <person name="Zhang Y."/>
            <person name="Obille A."/>
            <person name="Becker A."/>
            <person name="Abrahante J.E."/>
            <person name="Garbe J."/>
            <person name="Badalamenti J.P."/>
            <person name="Herman A."/>
            <person name="Mangelson H."/>
            <person name="Liachko I."/>
            <person name="Sullivan S."/>
            <person name="Sone E.D."/>
            <person name="Koren S."/>
            <person name="Silverstein K.A.T."/>
            <person name="Beckman K.B."/>
            <person name="Gohl D.M."/>
        </authorList>
    </citation>
    <scope>NUCLEOTIDE SEQUENCE</scope>
    <source>
        <strain evidence="1">Duluth1</strain>
        <tissue evidence="1">Whole animal</tissue>
    </source>
</reference>
<accession>A0A9D4RRC0</accession>
<dbReference type="AlphaFoldDB" id="A0A9D4RRC0"/>
<gene>
    <name evidence="1" type="ORF">DPMN_000045</name>
</gene>
<keyword evidence="2" id="KW-1185">Reference proteome</keyword>
<sequence>MKTIYLQGYAYQNWQPHPSQWPSQTQGHSTCVWQSQDRRLVQEQFPLHIFTSPPPTTKASVTRVADLQENTYTELQPMVNKPSLNLSALALEAGIPTDVENDD</sequence>
<proteinExistence type="predicted"/>
<organism evidence="1 2">
    <name type="scientific">Dreissena polymorpha</name>
    <name type="common">Zebra mussel</name>
    <name type="synonym">Mytilus polymorpha</name>
    <dbReference type="NCBI Taxonomy" id="45954"/>
    <lineage>
        <taxon>Eukaryota</taxon>
        <taxon>Metazoa</taxon>
        <taxon>Spiralia</taxon>
        <taxon>Lophotrochozoa</taxon>
        <taxon>Mollusca</taxon>
        <taxon>Bivalvia</taxon>
        <taxon>Autobranchia</taxon>
        <taxon>Heteroconchia</taxon>
        <taxon>Euheterodonta</taxon>
        <taxon>Imparidentia</taxon>
        <taxon>Neoheterodontei</taxon>
        <taxon>Myida</taxon>
        <taxon>Dreissenoidea</taxon>
        <taxon>Dreissenidae</taxon>
        <taxon>Dreissena</taxon>
    </lineage>
</organism>
<dbReference type="Proteomes" id="UP000828390">
    <property type="component" value="Unassembled WGS sequence"/>
</dbReference>
<name>A0A9D4RRC0_DREPO</name>
<reference evidence="1" key="2">
    <citation type="submission" date="2020-11" db="EMBL/GenBank/DDBJ databases">
        <authorList>
            <person name="McCartney M.A."/>
            <person name="Auch B."/>
            <person name="Kono T."/>
            <person name="Mallez S."/>
            <person name="Becker A."/>
            <person name="Gohl D.M."/>
            <person name="Silverstein K.A.T."/>
            <person name="Koren S."/>
            <person name="Bechman K.B."/>
            <person name="Herman A."/>
            <person name="Abrahante J.E."/>
            <person name="Garbe J."/>
        </authorList>
    </citation>
    <scope>NUCLEOTIDE SEQUENCE</scope>
    <source>
        <strain evidence="1">Duluth1</strain>
        <tissue evidence="1">Whole animal</tissue>
    </source>
</reference>
<evidence type="ECO:0000313" key="2">
    <source>
        <dbReference type="Proteomes" id="UP000828390"/>
    </source>
</evidence>
<protein>
    <submittedName>
        <fullName evidence="1">Uncharacterized protein</fullName>
    </submittedName>
</protein>